<reference evidence="7" key="1">
    <citation type="journal article" date="2019" name="Int. J. Syst. Evol. Microbiol.">
        <title>The Global Catalogue of Microorganisms (GCM) 10K type strain sequencing project: providing services to taxonomists for standard genome sequencing and annotation.</title>
        <authorList>
            <consortium name="The Broad Institute Genomics Platform"/>
            <consortium name="The Broad Institute Genome Sequencing Center for Infectious Disease"/>
            <person name="Wu L."/>
            <person name="Ma J."/>
        </authorList>
    </citation>
    <scope>NUCLEOTIDE SEQUENCE [LARGE SCALE GENOMIC DNA]</scope>
    <source>
        <strain evidence="7">JCM 31486</strain>
    </source>
</reference>
<evidence type="ECO:0000259" key="5">
    <source>
        <dbReference type="PROSITE" id="PS50977"/>
    </source>
</evidence>
<dbReference type="Pfam" id="PF00440">
    <property type="entry name" value="TetR_N"/>
    <property type="match status" value="1"/>
</dbReference>
<gene>
    <name evidence="6" type="ORF">ACFQ1S_27195</name>
</gene>
<feature type="non-terminal residue" evidence="6">
    <location>
        <position position="91"/>
    </location>
</feature>
<organism evidence="6 7">
    <name type="scientific">Kibdelosporangium lantanae</name>
    <dbReference type="NCBI Taxonomy" id="1497396"/>
    <lineage>
        <taxon>Bacteria</taxon>
        <taxon>Bacillati</taxon>
        <taxon>Actinomycetota</taxon>
        <taxon>Actinomycetes</taxon>
        <taxon>Pseudonocardiales</taxon>
        <taxon>Pseudonocardiaceae</taxon>
        <taxon>Kibdelosporangium</taxon>
    </lineage>
</organism>
<keyword evidence="1" id="KW-0805">Transcription regulation</keyword>
<feature type="DNA-binding region" description="H-T-H motif" evidence="4">
    <location>
        <begin position="41"/>
        <end position="60"/>
    </location>
</feature>
<evidence type="ECO:0000313" key="6">
    <source>
        <dbReference type="EMBL" id="MFD1048962.1"/>
    </source>
</evidence>
<evidence type="ECO:0000313" key="7">
    <source>
        <dbReference type="Proteomes" id="UP001597045"/>
    </source>
</evidence>
<dbReference type="Gene3D" id="1.10.357.10">
    <property type="entry name" value="Tetracycline Repressor, domain 2"/>
    <property type="match status" value="1"/>
</dbReference>
<dbReference type="SUPFAM" id="SSF46689">
    <property type="entry name" value="Homeodomain-like"/>
    <property type="match status" value="1"/>
</dbReference>
<name>A0ABW3MEE0_9PSEU</name>
<evidence type="ECO:0000256" key="1">
    <source>
        <dbReference type="ARBA" id="ARBA00023015"/>
    </source>
</evidence>
<evidence type="ECO:0000256" key="2">
    <source>
        <dbReference type="ARBA" id="ARBA00023125"/>
    </source>
</evidence>
<keyword evidence="2 4" id="KW-0238">DNA-binding</keyword>
<accession>A0ABW3MEE0</accession>
<comment type="caution">
    <text evidence="6">The sequence shown here is derived from an EMBL/GenBank/DDBJ whole genome shotgun (WGS) entry which is preliminary data.</text>
</comment>
<feature type="domain" description="HTH tetR-type" evidence="5">
    <location>
        <begin position="18"/>
        <end position="78"/>
    </location>
</feature>
<dbReference type="Proteomes" id="UP001597045">
    <property type="component" value="Unassembled WGS sequence"/>
</dbReference>
<dbReference type="PANTHER" id="PTHR30055:SF151">
    <property type="entry name" value="TRANSCRIPTIONAL REGULATORY PROTEIN"/>
    <property type="match status" value="1"/>
</dbReference>
<keyword evidence="7" id="KW-1185">Reference proteome</keyword>
<protein>
    <submittedName>
        <fullName evidence="6">TetR/AcrR family transcriptional regulator</fullName>
    </submittedName>
</protein>
<dbReference type="EMBL" id="JBHTIS010001894">
    <property type="protein sequence ID" value="MFD1048962.1"/>
    <property type="molecule type" value="Genomic_DNA"/>
</dbReference>
<keyword evidence="3" id="KW-0804">Transcription</keyword>
<evidence type="ECO:0000256" key="4">
    <source>
        <dbReference type="PROSITE-ProRule" id="PRU00335"/>
    </source>
</evidence>
<evidence type="ECO:0000256" key="3">
    <source>
        <dbReference type="ARBA" id="ARBA00023163"/>
    </source>
</evidence>
<dbReference type="InterPro" id="IPR001647">
    <property type="entry name" value="HTH_TetR"/>
</dbReference>
<dbReference type="PROSITE" id="PS50977">
    <property type="entry name" value="HTH_TETR_2"/>
    <property type="match status" value="1"/>
</dbReference>
<dbReference type="InterPro" id="IPR009057">
    <property type="entry name" value="Homeodomain-like_sf"/>
</dbReference>
<dbReference type="InterPro" id="IPR050109">
    <property type="entry name" value="HTH-type_TetR-like_transc_reg"/>
</dbReference>
<sequence>MAVPVVIWMTESQPAKLGLSRDRIVRAAITLADAEGIATLSMRRIAVSLNAGTMSLYRHVPGKDELLELMVDAVLGETPPAEDGDWRARAL</sequence>
<proteinExistence type="predicted"/>
<dbReference type="PANTHER" id="PTHR30055">
    <property type="entry name" value="HTH-TYPE TRANSCRIPTIONAL REGULATOR RUTR"/>
    <property type="match status" value="1"/>
</dbReference>